<dbReference type="InterPro" id="IPR036388">
    <property type="entry name" value="WH-like_DNA-bd_sf"/>
</dbReference>
<dbReference type="Gene3D" id="1.10.10.10">
    <property type="entry name" value="Winged helix-like DNA-binding domain superfamily/Winged helix DNA-binding domain"/>
    <property type="match status" value="1"/>
</dbReference>
<dbReference type="STRING" id="292462.AWC05_23135"/>
<dbReference type="EMBL" id="LQOV01000015">
    <property type="protein sequence ID" value="ORV52400.1"/>
    <property type="molecule type" value="Genomic_DNA"/>
</dbReference>
<organism evidence="6 7">
    <name type="scientific">Mycobacterium florentinum</name>
    <dbReference type="NCBI Taxonomy" id="292462"/>
    <lineage>
        <taxon>Bacteria</taxon>
        <taxon>Bacillati</taxon>
        <taxon>Actinomycetota</taxon>
        <taxon>Actinomycetes</taxon>
        <taxon>Mycobacteriales</taxon>
        <taxon>Mycobacteriaceae</taxon>
        <taxon>Mycobacterium</taxon>
        <taxon>Mycobacterium simiae complex</taxon>
    </lineage>
</organism>
<evidence type="ECO:0000313" key="7">
    <source>
        <dbReference type="Proteomes" id="UP000193010"/>
    </source>
</evidence>
<gene>
    <name evidence="6" type="ORF">AWC05_23135</name>
</gene>
<dbReference type="GO" id="GO:0003677">
    <property type="term" value="F:DNA binding"/>
    <property type="evidence" value="ECO:0007669"/>
    <property type="project" value="UniProtKB-KW"/>
</dbReference>
<dbReference type="PANTHER" id="PTHR33204:SF18">
    <property type="entry name" value="TRANSCRIPTIONAL REGULATORY PROTEIN"/>
    <property type="match status" value="1"/>
</dbReference>
<evidence type="ECO:0000256" key="1">
    <source>
        <dbReference type="ARBA" id="ARBA00023015"/>
    </source>
</evidence>
<keyword evidence="1" id="KW-0805">Transcription regulation</keyword>
<evidence type="ECO:0000313" key="6">
    <source>
        <dbReference type="EMBL" id="ORV52400.1"/>
    </source>
</evidence>
<dbReference type="SUPFAM" id="SSF46785">
    <property type="entry name" value="Winged helix' DNA-binding domain"/>
    <property type="match status" value="1"/>
</dbReference>
<dbReference type="InterPro" id="IPR002577">
    <property type="entry name" value="HTH_HxlR"/>
</dbReference>
<protein>
    <submittedName>
        <fullName evidence="6">ArsR family transcriptional regulator</fullName>
    </submittedName>
</protein>
<evidence type="ECO:0000259" key="5">
    <source>
        <dbReference type="PROSITE" id="PS51118"/>
    </source>
</evidence>
<name>A0A1X1U6D5_MYCFL</name>
<reference evidence="6 7" key="1">
    <citation type="submission" date="2016-01" db="EMBL/GenBank/DDBJ databases">
        <title>The new phylogeny of the genus Mycobacterium.</title>
        <authorList>
            <person name="Tarcisio F."/>
            <person name="Conor M."/>
            <person name="Antonella G."/>
            <person name="Elisabetta G."/>
            <person name="Giulia F.S."/>
            <person name="Sara T."/>
            <person name="Anna F."/>
            <person name="Clotilde B."/>
            <person name="Roberto B."/>
            <person name="Veronica D.S."/>
            <person name="Fabio R."/>
            <person name="Monica P."/>
            <person name="Olivier J."/>
            <person name="Enrico T."/>
            <person name="Nicola S."/>
        </authorList>
    </citation>
    <scope>NUCLEOTIDE SEQUENCE [LARGE SCALE GENOMIC DNA]</scope>
    <source>
        <strain evidence="6 7">DSM 44852</strain>
    </source>
</reference>
<dbReference type="Pfam" id="PF01638">
    <property type="entry name" value="HxlR"/>
    <property type="match status" value="1"/>
</dbReference>
<dbReference type="OrthoDB" id="5183359at2"/>
<dbReference type="AlphaFoldDB" id="A0A1X1U6D5"/>
<keyword evidence="7" id="KW-1185">Reference proteome</keyword>
<feature type="domain" description="HTH hxlR-type" evidence="5">
    <location>
        <begin position="12"/>
        <end position="102"/>
    </location>
</feature>
<dbReference type="InterPro" id="IPR036390">
    <property type="entry name" value="WH_DNA-bd_sf"/>
</dbReference>
<feature type="compositionally biased region" description="Basic and acidic residues" evidence="4">
    <location>
        <begin position="140"/>
        <end position="150"/>
    </location>
</feature>
<accession>A0A1X1U6D5</accession>
<sequence>MALPREYPDENCPIARSLEVVGERWTLLIVRDAFYGARRFSDLHNHLGIPKAVLADRLAFLVAEGVLSKEVNEYRLTAKGMQLWPLIWSMITWGRENLLDKPTRTYRHAECGGAIGPDRVCQRCEQTPEVGDLVVHPPRRPHDPNRDDPVTRALRRPHRMLEPI</sequence>
<evidence type="ECO:0000256" key="3">
    <source>
        <dbReference type="ARBA" id="ARBA00023163"/>
    </source>
</evidence>
<dbReference type="PROSITE" id="PS51118">
    <property type="entry name" value="HTH_HXLR"/>
    <property type="match status" value="1"/>
</dbReference>
<dbReference type="PANTHER" id="PTHR33204">
    <property type="entry name" value="TRANSCRIPTIONAL REGULATOR, MARR FAMILY"/>
    <property type="match status" value="1"/>
</dbReference>
<keyword evidence="2" id="KW-0238">DNA-binding</keyword>
<keyword evidence="3" id="KW-0804">Transcription</keyword>
<evidence type="ECO:0000256" key="4">
    <source>
        <dbReference type="SAM" id="MobiDB-lite"/>
    </source>
</evidence>
<comment type="caution">
    <text evidence="6">The sequence shown here is derived from an EMBL/GenBank/DDBJ whole genome shotgun (WGS) entry which is preliminary data.</text>
</comment>
<evidence type="ECO:0000256" key="2">
    <source>
        <dbReference type="ARBA" id="ARBA00023125"/>
    </source>
</evidence>
<feature type="region of interest" description="Disordered" evidence="4">
    <location>
        <begin position="132"/>
        <end position="164"/>
    </location>
</feature>
<proteinExistence type="predicted"/>
<dbReference type="RefSeq" id="WP_085222527.1">
    <property type="nucleotide sequence ID" value="NZ_AP022576.1"/>
</dbReference>
<dbReference type="Proteomes" id="UP000193010">
    <property type="component" value="Unassembled WGS sequence"/>
</dbReference>